<dbReference type="InterPro" id="IPR021523">
    <property type="entry name" value="DUF3187"/>
</dbReference>
<protein>
    <recommendedName>
        <fullName evidence="3">DUF3187 domain-containing protein</fullName>
    </recommendedName>
</protein>
<comment type="caution">
    <text evidence="1">The sequence shown here is derived from an EMBL/GenBank/DDBJ whole genome shotgun (WGS) entry which is preliminary data.</text>
</comment>
<dbReference type="EMBL" id="PIFK01000024">
    <property type="protein sequence ID" value="PTP33801.1"/>
    <property type="molecule type" value="Genomic_DNA"/>
</dbReference>
<gene>
    <name evidence="1" type="ORF">CWO07_13250</name>
</gene>
<reference evidence="1 2" key="1">
    <citation type="submission" date="2017-11" db="EMBL/GenBank/DDBJ databases">
        <title>Population delineation of vibrios coincides with oyster pathogenicity.</title>
        <authorList>
            <person name="Bruto M."/>
            <person name="Labreuche Y."/>
            <person name="James A."/>
            <person name="Piel D."/>
            <person name="Chenivesse S."/>
            <person name="Petton B."/>
            <person name="Polz M.F."/>
            <person name="Le Roux F."/>
        </authorList>
    </citation>
    <scope>NUCLEOTIDE SEQUENCE [LARGE SCALE GENOMIC DNA]</scope>
    <source>
        <strain evidence="1 2">FF_144</strain>
    </source>
</reference>
<evidence type="ECO:0000313" key="2">
    <source>
        <dbReference type="Proteomes" id="UP000244197"/>
    </source>
</evidence>
<evidence type="ECO:0008006" key="3">
    <source>
        <dbReference type="Google" id="ProtNLM"/>
    </source>
</evidence>
<evidence type="ECO:0000313" key="1">
    <source>
        <dbReference type="EMBL" id="PTP33801.1"/>
    </source>
</evidence>
<name>A0A2T5EUP2_VIBSP</name>
<accession>A0A2T5EUP2</accession>
<dbReference type="AlphaFoldDB" id="A0A2T5EUP2"/>
<sequence>MFFYKIGHFYNRVNTVISLRTLLSISVSMLTFFHSVTHANTSPMFVYAQSPIHSNVLSTQLRSAQPKRAGTIEFKSSYTQASIWAHTSAYALDYYQNQSNIAIEWQASPVWKTELDYRAVTAKDNGLDSFVMGFHDLFRIGQNGRDQVSEDQFTMGFHNAGIYMSDFEGDDLTNALTFYNELLLYSRGPMSLSAGGSLFYNNVRSGQFARTSFEQGVQLNYSYIIPRHSVFSTIGLVHRDSDVYVVSLENFSASWAIGYEYRLNQRHSLLIESLNYQGWATNDPDFSEPSNEVVLGYRYRFNQLAVEALMIENIRNMDNSTDIGFTLGFRFSI</sequence>
<proteinExistence type="predicted"/>
<organism evidence="1 2">
    <name type="scientific">Vibrio splendidus</name>
    <dbReference type="NCBI Taxonomy" id="29497"/>
    <lineage>
        <taxon>Bacteria</taxon>
        <taxon>Pseudomonadati</taxon>
        <taxon>Pseudomonadota</taxon>
        <taxon>Gammaproteobacteria</taxon>
        <taxon>Vibrionales</taxon>
        <taxon>Vibrionaceae</taxon>
        <taxon>Vibrio</taxon>
    </lineage>
</organism>
<dbReference type="Proteomes" id="UP000244197">
    <property type="component" value="Unassembled WGS sequence"/>
</dbReference>
<dbReference type="Pfam" id="PF11383">
    <property type="entry name" value="DUF3187"/>
    <property type="match status" value="1"/>
</dbReference>